<reference evidence="1 2" key="1">
    <citation type="journal article" date="2018" name="Int. J. Syst. Evol. Microbiol.">
        <title>Adhaeribacter swui sp. nov., isolated from wet mud.</title>
        <authorList>
            <person name="Kim D.U."/>
            <person name="Kim K.W."/>
            <person name="Kang M.S."/>
            <person name="Kim J.Y."/>
            <person name="Jang J.H."/>
            <person name="Kim M.K."/>
        </authorList>
    </citation>
    <scope>NUCLEOTIDE SEQUENCE [LARGE SCALE GENOMIC DNA]</scope>
    <source>
        <strain evidence="1 2">KCTC 52873</strain>
    </source>
</reference>
<evidence type="ECO:0000313" key="1">
    <source>
        <dbReference type="EMBL" id="QNF33077.1"/>
    </source>
</evidence>
<gene>
    <name evidence="1" type="ORF">HUW51_10170</name>
</gene>
<name>A0A7G7G7E3_9BACT</name>
<dbReference type="KEGG" id="aswu:HUW51_10170"/>
<organism evidence="1 2">
    <name type="scientific">Adhaeribacter swui</name>
    <dbReference type="NCBI Taxonomy" id="2086471"/>
    <lineage>
        <taxon>Bacteria</taxon>
        <taxon>Pseudomonadati</taxon>
        <taxon>Bacteroidota</taxon>
        <taxon>Cytophagia</taxon>
        <taxon>Cytophagales</taxon>
        <taxon>Hymenobacteraceae</taxon>
        <taxon>Adhaeribacter</taxon>
    </lineage>
</organism>
<dbReference type="RefSeq" id="WP_185273927.1">
    <property type="nucleotide sequence ID" value="NZ_CP055156.1"/>
</dbReference>
<proteinExistence type="predicted"/>
<dbReference type="AlphaFoldDB" id="A0A7G7G7E3"/>
<dbReference type="EMBL" id="CP055156">
    <property type="protein sequence ID" value="QNF33077.1"/>
    <property type="molecule type" value="Genomic_DNA"/>
</dbReference>
<accession>A0A7G7G7E3</accession>
<evidence type="ECO:0000313" key="2">
    <source>
        <dbReference type="Proteomes" id="UP000515237"/>
    </source>
</evidence>
<sequence>MAKIQLDLPEEVHFEVKEQQLKIEKETKKRASLKDVYEIVIRKGLEVMKAQNNSK</sequence>
<dbReference type="Proteomes" id="UP000515237">
    <property type="component" value="Chromosome"/>
</dbReference>
<protein>
    <submittedName>
        <fullName evidence="1">Uncharacterized protein</fullName>
    </submittedName>
</protein>
<keyword evidence="2" id="KW-1185">Reference proteome</keyword>